<dbReference type="Pfam" id="PF01061">
    <property type="entry name" value="ABC2_membrane"/>
    <property type="match status" value="1"/>
</dbReference>
<evidence type="ECO:0000256" key="3">
    <source>
        <dbReference type="ARBA" id="ARBA00022989"/>
    </source>
</evidence>
<dbReference type="EMBL" id="CP141614">
    <property type="protein sequence ID" value="WRP14200.1"/>
    <property type="molecule type" value="Genomic_DNA"/>
</dbReference>
<evidence type="ECO:0000259" key="6">
    <source>
        <dbReference type="PROSITE" id="PS51012"/>
    </source>
</evidence>
<name>A0ABZ1BN07_9FIRM</name>
<gene>
    <name evidence="7" type="ORF">VLY81_12365</name>
</gene>
<dbReference type="PRINTS" id="PR00164">
    <property type="entry name" value="ABC2TRNSPORT"/>
</dbReference>
<comment type="subcellular location">
    <subcellularLocation>
        <location evidence="5">Cell membrane</location>
        <topology evidence="5">Multi-pass membrane protein</topology>
    </subcellularLocation>
    <subcellularLocation>
        <location evidence="1">Membrane</location>
        <topology evidence="1">Multi-pass membrane protein</topology>
    </subcellularLocation>
</comment>
<dbReference type="PROSITE" id="PS51012">
    <property type="entry name" value="ABC_TM2"/>
    <property type="match status" value="1"/>
</dbReference>
<dbReference type="InterPro" id="IPR051784">
    <property type="entry name" value="Nod_factor_ABC_transporter"/>
</dbReference>
<dbReference type="InterPro" id="IPR013525">
    <property type="entry name" value="ABC2_TM"/>
</dbReference>
<dbReference type="RefSeq" id="WP_324668503.1">
    <property type="nucleotide sequence ID" value="NZ_CP141614.1"/>
</dbReference>
<feature type="transmembrane region" description="Helical" evidence="5">
    <location>
        <begin position="27"/>
        <end position="49"/>
    </location>
</feature>
<evidence type="ECO:0000313" key="7">
    <source>
        <dbReference type="EMBL" id="WRP14200.1"/>
    </source>
</evidence>
<sequence>MSKVEVLRELRSSLAFVERNFNLARRYLGWELVFLVYTIVNSVSIGLIGVGAPGIQADPRLVLYLLTGALLWSFLSVVFSEVGQAVQWERWEGTIEYTFMAPIHLLTYLGGNCLWAIAYASLRTAILLAAVAAFFRLDLAGANLGGAGLVLAVAGLSFIGLGLMASVLPLLSTEKGAQATNIFQAALLLVSGVYYDVSALPGWLRPLAYVSPGTYTLQATRAALIDGAPTGALMGDVAILLGMAALFIPVGFWVFRAGARYAMRHGKLKRSG</sequence>
<dbReference type="InterPro" id="IPR000412">
    <property type="entry name" value="ABC_2_transport"/>
</dbReference>
<proteinExistence type="inferred from homology"/>
<feature type="transmembrane region" description="Helical" evidence="5">
    <location>
        <begin position="150"/>
        <end position="171"/>
    </location>
</feature>
<accession>A0ABZ1BN07</accession>
<keyword evidence="2 5" id="KW-0812">Transmembrane</keyword>
<reference evidence="8" key="1">
    <citation type="submission" date="2023-12" db="EMBL/GenBank/DDBJ databases">
        <title>Novel isolates from deep terrestrial aquifers shed light on the physiology and ecology of the class Limnochordia.</title>
        <authorList>
            <person name="Karnachuk O.V."/>
            <person name="Lukina A.P."/>
            <person name="Avakyan M.R."/>
            <person name="Kadnikov V."/>
            <person name="Begmatov S."/>
            <person name="Beletsky A.V."/>
            <person name="Mardanov A.V."/>
            <person name="Ravin N.V."/>
        </authorList>
    </citation>
    <scope>NUCLEOTIDE SEQUENCE [LARGE SCALE GENOMIC DNA]</scope>
    <source>
        <strain evidence="8">LN</strain>
    </source>
</reference>
<protein>
    <recommendedName>
        <fullName evidence="5">Transport permease protein</fullName>
    </recommendedName>
</protein>
<dbReference type="PANTHER" id="PTHR43229:SF6">
    <property type="entry name" value="ABC-TYPE MULTIDRUG TRANSPORT SYSTEM, PERMEASE COMPONENT"/>
    <property type="match status" value="1"/>
</dbReference>
<keyword evidence="3 5" id="KW-1133">Transmembrane helix</keyword>
<evidence type="ECO:0000256" key="1">
    <source>
        <dbReference type="ARBA" id="ARBA00004141"/>
    </source>
</evidence>
<keyword evidence="4 5" id="KW-0472">Membrane</keyword>
<feature type="transmembrane region" description="Helical" evidence="5">
    <location>
        <begin position="237"/>
        <end position="255"/>
    </location>
</feature>
<evidence type="ECO:0000256" key="5">
    <source>
        <dbReference type="RuleBase" id="RU361157"/>
    </source>
</evidence>
<comment type="similarity">
    <text evidence="5">Belongs to the ABC-2 integral membrane protein family.</text>
</comment>
<evidence type="ECO:0000313" key="8">
    <source>
        <dbReference type="Proteomes" id="UP001333102"/>
    </source>
</evidence>
<organism evidence="7 8">
    <name type="scientific">Geochorda subterranea</name>
    <dbReference type="NCBI Taxonomy" id="3109564"/>
    <lineage>
        <taxon>Bacteria</taxon>
        <taxon>Bacillati</taxon>
        <taxon>Bacillota</taxon>
        <taxon>Limnochordia</taxon>
        <taxon>Limnochordales</taxon>
        <taxon>Geochordaceae</taxon>
        <taxon>Geochorda</taxon>
    </lineage>
</organism>
<feature type="domain" description="ABC transmembrane type-2" evidence="6">
    <location>
        <begin position="25"/>
        <end position="258"/>
    </location>
</feature>
<evidence type="ECO:0000256" key="2">
    <source>
        <dbReference type="ARBA" id="ARBA00022692"/>
    </source>
</evidence>
<dbReference type="PANTHER" id="PTHR43229">
    <property type="entry name" value="NODULATION PROTEIN J"/>
    <property type="match status" value="1"/>
</dbReference>
<keyword evidence="5" id="KW-0813">Transport</keyword>
<dbReference type="Proteomes" id="UP001333102">
    <property type="component" value="Chromosome"/>
</dbReference>
<keyword evidence="8" id="KW-1185">Reference proteome</keyword>
<keyword evidence="5" id="KW-1003">Cell membrane</keyword>
<feature type="transmembrane region" description="Helical" evidence="5">
    <location>
        <begin position="183"/>
        <end position="204"/>
    </location>
</feature>
<feature type="transmembrane region" description="Helical" evidence="5">
    <location>
        <begin position="61"/>
        <end position="79"/>
    </location>
</feature>
<dbReference type="InterPro" id="IPR047817">
    <property type="entry name" value="ABC2_TM_bact-type"/>
</dbReference>
<evidence type="ECO:0000256" key="4">
    <source>
        <dbReference type="ARBA" id="ARBA00023136"/>
    </source>
</evidence>
<comment type="caution">
    <text evidence="5">Lacks conserved residue(s) required for the propagation of feature annotation.</text>
</comment>